<dbReference type="EMBL" id="JAGTTL010000006">
    <property type="protein sequence ID" value="KAK6321291.1"/>
    <property type="molecule type" value="Genomic_DNA"/>
</dbReference>
<keyword evidence="2" id="KW-1185">Reference proteome</keyword>
<comment type="caution">
    <text evidence="1">The sequence shown here is derived from an EMBL/GenBank/DDBJ whole genome shotgun (WGS) entry which is preliminary data.</text>
</comment>
<evidence type="ECO:0000313" key="2">
    <source>
        <dbReference type="Proteomes" id="UP001356427"/>
    </source>
</evidence>
<organism evidence="1 2">
    <name type="scientific">Coregonus suidteri</name>
    <dbReference type="NCBI Taxonomy" id="861788"/>
    <lineage>
        <taxon>Eukaryota</taxon>
        <taxon>Metazoa</taxon>
        <taxon>Chordata</taxon>
        <taxon>Craniata</taxon>
        <taxon>Vertebrata</taxon>
        <taxon>Euteleostomi</taxon>
        <taxon>Actinopterygii</taxon>
        <taxon>Neopterygii</taxon>
        <taxon>Teleostei</taxon>
        <taxon>Protacanthopterygii</taxon>
        <taxon>Salmoniformes</taxon>
        <taxon>Salmonidae</taxon>
        <taxon>Coregoninae</taxon>
        <taxon>Coregonus</taxon>
    </lineage>
</organism>
<protein>
    <submittedName>
        <fullName evidence="1">Uncharacterized protein</fullName>
    </submittedName>
</protein>
<sequence length="522" mass="59852">MKRINARGIEETYFWGAQKTLDTLRDMEDLPCYKNVQKDIPQPTDIEFHISSVTHVTTKSGLDGILDSGGFKGGEKSLLWWGLAIDHDDIRVAEDRYLEKIFPDRTPEQRQMQKPFLSKFCTSPAFRKASRYGNFRFTFSLSDLLKMYSQQICGGEEPVLRVYGTTVYKQEIIPQIFHHFHQAAVSKLGTKREMKCRKNARFVKETFSSGEHKNITTIKQDNTLLGKAEIARYLSRQDIPPYPEAPEYHLSKVAHVTTKRGLDGILESGGFNGGEKSFLWCNLPVDDDDINAAEHRYLEKIFPDRTPEQRQMQQPFLSKFTTSPAFRKASRFGNFRFTFILSDLLKMYSQQICGGEEPVLRVYETVVYKQEIMYIVLVHCPHDNEFEKYPVLGDGSDDAVCGYRKGNVVWHAQAMSKTHAVGLAIDEVNQIVRTDSGCDEWYMWDHVTLAFHLPQGQTLQFDRKIVIENLTTCDADEMFIGVKCRYKGHECVRTCPCGKCLVPLATAEEIVEGIRCDYKTNC</sequence>
<proteinExistence type="predicted"/>
<dbReference type="AlphaFoldDB" id="A0AAN8R1U3"/>
<dbReference type="Proteomes" id="UP001356427">
    <property type="component" value="Unassembled WGS sequence"/>
</dbReference>
<name>A0AAN8R1U3_9TELE</name>
<reference evidence="1 2" key="1">
    <citation type="submission" date="2021-04" db="EMBL/GenBank/DDBJ databases">
        <authorList>
            <person name="De Guttry C."/>
            <person name="Zahm M."/>
            <person name="Klopp C."/>
            <person name="Cabau C."/>
            <person name="Louis A."/>
            <person name="Berthelot C."/>
            <person name="Parey E."/>
            <person name="Roest Crollius H."/>
            <person name="Montfort J."/>
            <person name="Robinson-Rechavi M."/>
            <person name="Bucao C."/>
            <person name="Bouchez O."/>
            <person name="Gislard M."/>
            <person name="Lluch J."/>
            <person name="Milhes M."/>
            <person name="Lampietro C."/>
            <person name="Lopez Roques C."/>
            <person name="Donnadieu C."/>
            <person name="Braasch I."/>
            <person name="Desvignes T."/>
            <person name="Postlethwait J."/>
            <person name="Bobe J."/>
            <person name="Wedekind C."/>
            <person name="Guiguen Y."/>
        </authorList>
    </citation>
    <scope>NUCLEOTIDE SEQUENCE [LARGE SCALE GENOMIC DNA]</scope>
    <source>
        <strain evidence="1">Cs_M1</strain>
        <tissue evidence="1">Blood</tissue>
    </source>
</reference>
<gene>
    <name evidence="1" type="ORF">J4Q44_G00082670</name>
</gene>
<accession>A0AAN8R1U3</accession>
<evidence type="ECO:0000313" key="1">
    <source>
        <dbReference type="EMBL" id="KAK6321291.1"/>
    </source>
</evidence>